<dbReference type="Pfam" id="PF18329">
    <property type="entry name" value="SGBP_B_XBD"/>
    <property type="match status" value="1"/>
</dbReference>
<name>A0ABW3JY10_9BACT</name>
<feature type="domain" description="IPT/TIG" evidence="2">
    <location>
        <begin position="137"/>
        <end position="210"/>
    </location>
</feature>
<feature type="chain" id="PRO_5046440058" evidence="1">
    <location>
        <begin position="31"/>
        <end position="476"/>
    </location>
</feature>
<dbReference type="InterPro" id="IPR040475">
    <property type="entry name" value="SGBP_B_XBD"/>
</dbReference>
<dbReference type="SUPFAM" id="SSF81296">
    <property type="entry name" value="E set domains"/>
    <property type="match status" value="1"/>
</dbReference>
<dbReference type="Pfam" id="PF01833">
    <property type="entry name" value="TIG"/>
    <property type="match status" value="1"/>
</dbReference>
<dbReference type="PROSITE" id="PS51257">
    <property type="entry name" value="PROKAR_LIPOPROTEIN"/>
    <property type="match status" value="1"/>
</dbReference>
<dbReference type="EMBL" id="JBHTKA010000001">
    <property type="protein sequence ID" value="MFD0998600.1"/>
    <property type="molecule type" value="Genomic_DNA"/>
</dbReference>
<comment type="caution">
    <text evidence="4">The sequence shown here is derived from an EMBL/GenBank/DDBJ whole genome shotgun (WGS) entry which is preliminary data.</text>
</comment>
<sequence length="476" mass="51616">MNKNTTSTAITRAFLLLLMVAGGYSMISCNDDEKIGAPVITQVRLIDPAHQDSTFTEAFPGIKVVVEGQNFIDVKSVAMNNTVVSINPAYVRDGSIIVEIPEDLPLHGTDASLPNQIKITTAHGEAVYSFTFLSPAPTIAQFNFSLPATAGQTLDIIGTNFYNVQKVIFATGGQAIDVTAFTVSGTYDTIYVTIPTGGDADGTITVVTESGEASKIFRATVTPFITGISTDMPVWGDSLVISGEYFMGIKRIVLPGNVEVPASAIHINASQTRLSFITPRLQAVGILKIVTSSTEVPGTVVLNDTTKDIYNHDGIGNWTWASSESVNGSSPAVARRKFTRFSGTIPAYTGWGQANGYAINSWPTSISDDTPISDLALKFNFYSGYEWKDAVYIDVRIANNENYSVKLEPWKTGTVPVGRWFEFSISLADFNIPDKNIYADWKSLPLDNAVVLVVANNNEKSLQINFCVDDLRIVKK</sequence>
<accession>A0ABW3JY10</accession>
<dbReference type="InterPro" id="IPR002909">
    <property type="entry name" value="IPT_dom"/>
</dbReference>
<evidence type="ECO:0000256" key="1">
    <source>
        <dbReference type="SAM" id="SignalP"/>
    </source>
</evidence>
<dbReference type="Gene3D" id="2.60.40.10">
    <property type="entry name" value="Immunoglobulins"/>
    <property type="match status" value="3"/>
</dbReference>
<evidence type="ECO:0000313" key="4">
    <source>
        <dbReference type="EMBL" id="MFD0998600.1"/>
    </source>
</evidence>
<reference evidence="5" key="1">
    <citation type="journal article" date="2019" name="Int. J. Syst. Evol. Microbiol.">
        <title>The Global Catalogue of Microorganisms (GCM) 10K type strain sequencing project: providing services to taxonomists for standard genome sequencing and annotation.</title>
        <authorList>
            <consortium name="The Broad Institute Genomics Platform"/>
            <consortium name="The Broad Institute Genome Sequencing Center for Infectious Disease"/>
            <person name="Wu L."/>
            <person name="Ma J."/>
        </authorList>
    </citation>
    <scope>NUCLEOTIDE SEQUENCE [LARGE SCALE GENOMIC DNA]</scope>
    <source>
        <strain evidence="5">CCUG 58938</strain>
    </source>
</reference>
<protein>
    <submittedName>
        <fullName evidence="4">Glycan-binding surface protein</fullName>
    </submittedName>
</protein>
<evidence type="ECO:0000259" key="2">
    <source>
        <dbReference type="Pfam" id="PF01833"/>
    </source>
</evidence>
<keyword evidence="5" id="KW-1185">Reference proteome</keyword>
<evidence type="ECO:0000313" key="5">
    <source>
        <dbReference type="Proteomes" id="UP001597112"/>
    </source>
</evidence>
<proteinExistence type="predicted"/>
<dbReference type="Proteomes" id="UP001597112">
    <property type="component" value="Unassembled WGS sequence"/>
</dbReference>
<feature type="signal peptide" evidence="1">
    <location>
        <begin position="1"/>
        <end position="30"/>
    </location>
</feature>
<dbReference type="InterPro" id="IPR013783">
    <property type="entry name" value="Ig-like_fold"/>
</dbReference>
<dbReference type="InterPro" id="IPR014756">
    <property type="entry name" value="Ig_E-set"/>
</dbReference>
<evidence type="ECO:0000259" key="3">
    <source>
        <dbReference type="Pfam" id="PF18329"/>
    </source>
</evidence>
<keyword evidence="1" id="KW-0732">Signal</keyword>
<feature type="domain" description="Surface glycan-binding protein B xyloglucan binding" evidence="3">
    <location>
        <begin position="303"/>
        <end position="475"/>
    </location>
</feature>
<dbReference type="RefSeq" id="WP_377575556.1">
    <property type="nucleotide sequence ID" value="NZ_JBHTKA010000001.1"/>
</dbReference>
<organism evidence="4 5">
    <name type="scientific">Ohtaekwangia kribbensis</name>
    <dbReference type="NCBI Taxonomy" id="688913"/>
    <lineage>
        <taxon>Bacteria</taxon>
        <taxon>Pseudomonadati</taxon>
        <taxon>Bacteroidota</taxon>
        <taxon>Cytophagia</taxon>
        <taxon>Cytophagales</taxon>
        <taxon>Fulvivirgaceae</taxon>
        <taxon>Ohtaekwangia</taxon>
    </lineage>
</organism>
<gene>
    <name evidence="4" type="ORF">ACFQ21_04750</name>
</gene>